<gene>
    <name evidence="1" type="ORF">S03H2_19328</name>
</gene>
<organism evidence="1">
    <name type="scientific">marine sediment metagenome</name>
    <dbReference type="NCBI Taxonomy" id="412755"/>
    <lineage>
        <taxon>unclassified sequences</taxon>
        <taxon>metagenomes</taxon>
        <taxon>ecological metagenomes</taxon>
    </lineage>
</organism>
<dbReference type="EMBL" id="BARU01010087">
    <property type="protein sequence ID" value="GAH44909.1"/>
    <property type="molecule type" value="Genomic_DNA"/>
</dbReference>
<proteinExistence type="predicted"/>
<comment type="caution">
    <text evidence="1">The sequence shown here is derived from an EMBL/GenBank/DDBJ whole genome shotgun (WGS) entry which is preliminary data.</text>
</comment>
<reference evidence="1" key="1">
    <citation type="journal article" date="2014" name="Front. Microbiol.">
        <title>High frequency of phylogenetically diverse reductive dehalogenase-homologous genes in deep subseafloor sedimentary metagenomes.</title>
        <authorList>
            <person name="Kawai M."/>
            <person name="Futagami T."/>
            <person name="Toyoda A."/>
            <person name="Takaki Y."/>
            <person name="Nishi S."/>
            <person name="Hori S."/>
            <person name="Arai W."/>
            <person name="Tsubouchi T."/>
            <person name="Morono Y."/>
            <person name="Uchiyama I."/>
            <person name="Ito T."/>
            <person name="Fujiyama A."/>
            <person name="Inagaki F."/>
            <person name="Takami H."/>
        </authorList>
    </citation>
    <scope>NUCLEOTIDE SEQUENCE</scope>
    <source>
        <strain evidence="1">Expedition CK06-06</strain>
    </source>
</reference>
<sequence length="68" mass="7748">LQHATKKKAAEKKRLEVFRMGITLELEEVGAYDQLMQGYLQGTIEIIALSNSFSINPYKQLALHARSR</sequence>
<feature type="non-terminal residue" evidence="1">
    <location>
        <position position="1"/>
    </location>
</feature>
<accession>X1GTG9</accession>
<protein>
    <submittedName>
        <fullName evidence="1">Uncharacterized protein</fullName>
    </submittedName>
</protein>
<name>X1GTG9_9ZZZZ</name>
<dbReference type="AlphaFoldDB" id="X1GTG9"/>
<evidence type="ECO:0000313" key="1">
    <source>
        <dbReference type="EMBL" id="GAH44909.1"/>
    </source>
</evidence>